<organism evidence="6 7">
    <name type="scientific">Sphaerimonospora thailandensis</name>
    <dbReference type="NCBI Taxonomy" id="795644"/>
    <lineage>
        <taxon>Bacteria</taxon>
        <taxon>Bacillati</taxon>
        <taxon>Actinomycetota</taxon>
        <taxon>Actinomycetes</taxon>
        <taxon>Streptosporangiales</taxon>
        <taxon>Streptosporangiaceae</taxon>
        <taxon>Sphaerimonospora</taxon>
    </lineage>
</organism>
<reference evidence="6" key="1">
    <citation type="submission" date="2021-01" db="EMBL/GenBank/DDBJ databases">
        <title>Whole genome shotgun sequence of Sphaerimonospora thailandensis NBRC 107569.</title>
        <authorList>
            <person name="Komaki H."/>
            <person name="Tamura T."/>
        </authorList>
    </citation>
    <scope>NUCLEOTIDE SEQUENCE</scope>
    <source>
        <strain evidence="6">NBRC 107569</strain>
    </source>
</reference>
<evidence type="ECO:0000313" key="7">
    <source>
        <dbReference type="Proteomes" id="UP000610966"/>
    </source>
</evidence>
<dbReference type="SUPFAM" id="SSF55729">
    <property type="entry name" value="Acyl-CoA N-acyltransferases (Nat)"/>
    <property type="match status" value="1"/>
</dbReference>
<comment type="caution">
    <text evidence="6">The sequence shown here is derived from an EMBL/GenBank/DDBJ whole genome shotgun (WGS) entry which is preliminary data.</text>
</comment>
<name>A0A8J3W114_9ACTN</name>
<dbReference type="PANTHER" id="PTHR37817">
    <property type="entry name" value="N-ACETYLTRANSFERASE EIS"/>
    <property type="match status" value="1"/>
</dbReference>
<proteinExistence type="inferred from homology"/>
<evidence type="ECO:0000256" key="4">
    <source>
        <dbReference type="HAMAP-Rule" id="MF_01812"/>
    </source>
</evidence>
<feature type="binding site" evidence="4">
    <location>
        <begin position="104"/>
        <end position="109"/>
    </location>
    <ligand>
        <name>acetyl-CoA</name>
        <dbReference type="ChEBI" id="CHEBI:57288"/>
    </ligand>
</feature>
<evidence type="ECO:0000256" key="1">
    <source>
        <dbReference type="ARBA" id="ARBA00009213"/>
    </source>
</evidence>
<dbReference type="SUPFAM" id="SSF55718">
    <property type="entry name" value="SCP-like"/>
    <property type="match status" value="1"/>
</dbReference>
<dbReference type="GO" id="GO:0030649">
    <property type="term" value="P:aminoglycoside antibiotic catabolic process"/>
    <property type="evidence" value="ECO:0007669"/>
    <property type="project" value="TreeGrafter"/>
</dbReference>
<feature type="binding site" evidence="4">
    <location>
        <begin position="96"/>
        <end position="98"/>
    </location>
    <ligand>
        <name>acetyl-CoA</name>
        <dbReference type="ChEBI" id="CHEBI:57288"/>
    </ligand>
</feature>
<keyword evidence="2 4" id="KW-0808">Transferase</keyword>
<feature type="active site" description="Proton acceptor; via carboxylate" evidence="4">
    <location>
        <position position="425"/>
    </location>
</feature>
<dbReference type="HAMAP" id="MF_01812">
    <property type="entry name" value="Eis"/>
    <property type="match status" value="1"/>
</dbReference>
<dbReference type="Proteomes" id="UP000610966">
    <property type="component" value="Unassembled WGS sequence"/>
</dbReference>
<keyword evidence="3 4" id="KW-0012">Acyltransferase</keyword>
<dbReference type="InterPro" id="IPR051554">
    <property type="entry name" value="Acetyltransferase_Eis"/>
</dbReference>
<dbReference type="Gene3D" id="3.40.630.30">
    <property type="match status" value="2"/>
</dbReference>
<feature type="active site" description="Proton donor" evidence="4">
    <location>
        <position position="138"/>
    </location>
</feature>
<dbReference type="InterPro" id="IPR025559">
    <property type="entry name" value="Eis_dom"/>
</dbReference>
<dbReference type="InterPro" id="IPR000182">
    <property type="entry name" value="GNAT_dom"/>
</dbReference>
<dbReference type="Gene3D" id="3.30.1050.10">
    <property type="entry name" value="SCP2 sterol-binding domain"/>
    <property type="match status" value="1"/>
</dbReference>
<dbReference type="Pfam" id="PF13527">
    <property type="entry name" value="Acetyltransf_9"/>
    <property type="match status" value="1"/>
</dbReference>
<gene>
    <name evidence="6" type="ORF">Mth01_39880</name>
</gene>
<dbReference type="PROSITE" id="PS51186">
    <property type="entry name" value="GNAT"/>
    <property type="match status" value="1"/>
</dbReference>
<dbReference type="InterPro" id="IPR016181">
    <property type="entry name" value="Acyl_CoA_acyltransferase"/>
</dbReference>
<dbReference type="Pfam" id="PF13530">
    <property type="entry name" value="SCP2_2"/>
    <property type="match status" value="1"/>
</dbReference>
<feature type="domain" description="N-acetyltransferase" evidence="5">
    <location>
        <begin position="19"/>
        <end position="168"/>
    </location>
</feature>
<dbReference type="AlphaFoldDB" id="A0A8J3W114"/>
<dbReference type="EMBL" id="BOOG01000039">
    <property type="protein sequence ID" value="GIH71735.1"/>
    <property type="molecule type" value="Genomic_DNA"/>
</dbReference>
<evidence type="ECO:0000259" key="5">
    <source>
        <dbReference type="PROSITE" id="PS51186"/>
    </source>
</evidence>
<comment type="similarity">
    <text evidence="1 4">Belongs to the acetyltransferase Eis family.</text>
</comment>
<protein>
    <submittedName>
        <fullName evidence="6">UPF0256 protein</fullName>
    </submittedName>
</protein>
<dbReference type="Pfam" id="PF17668">
    <property type="entry name" value="Acetyltransf_17"/>
    <property type="match status" value="1"/>
</dbReference>
<dbReference type="InterPro" id="IPR041380">
    <property type="entry name" value="Acetyltransf_17"/>
</dbReference>
<evidence type="ECO:0000313" key="6">
    <source>
        <dbReference type="EMBL" id="GIH71735.1"/>
    </source>
</evidence>
<evidence type="ECO:0000256" key="3">
    <source>
        <dbReference type="ARBA" id="ARBA00023315"/>
    </source>
</evidence>
<dbReference type="NCBIfam" id="NF002367">
    <property type="entry name" value="PRK01346.1-4"/>
    <property type="match status" value="1"/>
</dbReference>
<evidence type="ECO:0000256" key="2">
    <source>
        <dbReference type="ARBA" id="ARBA00022679"/>
    </source>
</evidence>
<dbReference type="InterPro" id="IPR036527">
    <property type="entry name" value="SCP2_sterol-bd_dom_sf"/>
</dbReference>
<dbReference type="InterPro" id="IPR022902">
    <property type="entry name" value="NAcTrfase_Eis"/>
</dbReference>
<keyword evidence="7" id="KW-1185">Reference proteome</keyword>
<dbReference type="PANTHER" id="PTHR37817:SF1">
    <property type="entry name" value="N-ACETYLTRANSFERASE EIS"/>
    <property type="match status" value="1"/>
</dbReference>
<accession>A0A8J3W114</accession>
<feature type="binding site" evidence="4">
    <location>
        <begin position="133"/>
        <end position="134"/>
    </location>
    <ligand>
        <name>acetyl-CoA</name>
        <dbReference type="ChEBI" id="CHEBI:57288"/>
    </ligand>
</feature>
<sequence>MDIVWHSAADHSYCALVTVTVRPIGEAEWPDFTALHLEAFNASSPPEAVERWRGLFEFDRSLAAFDGDLMVGGAAALSFTMTVPGGPVPVAGVTAVEVLPSHRRRGVLSALMARQLHDIHEQGREAVAALYASEAAIYGRFGYGRAADSLFFRIPTHRSAFVPDAPVDPALRLRVARPADALDDLRRVFETVRPERPGLYERSEARWRYDVIADEEYDRRGAGPLRCMIAEDAAGPRGYALFRVAGKFTDHDVPDGEVRLAELFATDPAAYALVWRSVLDRDLCSRVHAWSRPADDPIVHLLAEPRHLNAGWLDDLWIRLVDVDRALASRAYAAPADLVIEVADELCPWNAGRRRLITAKGSCERTGDPADLTLPVSALGAAYLGGRPLTPLAAAGLVREHREGALRELSTAMSWEPEPWGGLVF</sequence>
<dbReference type="GO" id="GO:0034069">
    <property type="term" value="F:aminoglycoside N-acetyltransferase activity"/>
    <property type="evidence" value="ECO:0007669"/>
    <property type="project" value="TreeGrafter"/>
</dbReference>
<comment type="subunit">
    <text evidence="4">Homohexamer; trimer of dimers.</text>
</comment>
<dbReference type="CDD" id="cd04301">
    <property type="entry name" value="NAT_SF"/>
    <property type="match status" value="1"/>
</dbReference>